<feature type="non-terminal residue" evidence="2">
    <location>
        <position position="108"/>
    </location>
</feature>
<dbReference type="Pfam" id="PF01814">
    <property type="entry name" value="Hemerythrin"/>
    <property type="match status" value="1"/>
</dbReference>
<protein>
    <submittedName>
        <fullName evidence="2">Hemerythrin domain protein</fullName>
    </submittedName>
</protein>
<proteinExistence type="predicted"/>
<dbReference type="InterPro" id="IPR012312">
    <property type="entry name" value="Hemerythrin-like"/>
</dbReference>
<accession>A0A6J4QJD9</accession>
<dbReference type="PANTHER" id="PTHR35585">
    <property type="entry name" value="HHE DOMAIN PROTEIN (AFU_ORTHOLOGUE AFUA_4G00730)"/>
    <property type="match status" value="1"/>
</dbReference>
<sequence length="108" mass="12407">MDIFEALLKSHETQRALCKRLLAAIGEPEQRSQVFDELKTEMAAHETAEERMFYVPLFAHDETVDASRHGIAEHHEMDEMVEDLEKAEAGSAEWLETLGKLVHKVEHH</sequence>
<gene>
    <name evidence="2" type="ORF">AVDCRST_MAG51-3309</name>
</gene>
<organism evidence="2">
    <name type="scientific">uncultured Ramlibacter sp</name>
    <dbReference type="NCBI Taxonomy" id="260755"/>
    <lineage>
        <taxon>Bacteria</taxon>
        <taxon>Pseudomonadati</taxon>
        <taxon>Pseudomonadota</taxon>
        <taxon>Betaproteobacteria</taxon>
        <taxon>Burkholderiales</taxon>
        <taxon>Comamonadaceae</taxon>
        <taxon>Ramlibacter</taxon>
        <taxon>environmental samples</taxon>
    </lineage>
</organism>
<dbReference type="AlphaFoldDB" id="A0A6J4QJD9"/>
<dbReference type="EMBL" id="CADCUX010000719">
    <property type="protein sequence ID" value="CAA9441593.1"/>
    <property type="molecule type" value="Genomic_DNA"/>
</dbReference>
<name>A0A6J4QJD9_9BURK</name>
<evidence type="ECO:0000259" key="1">
    <source>
        <dbReference type="Pfam" id="PF01814"/>
    </source>
</evidence>
<reference evidence="2" key="1">
    <citation type="submission" date="2020-02" db="EMBL/GenBank/DDBJ databases">
        <authorList>
            <person name="Meier V. D."/>
        </authorList>
    </citation>
    <scope>NUCLEOTIDE SEQUENCE</scope>
    <source>
        <strain evidence="2">AVDCRST_MAG51</strain>
    </source>
</reference>
<dbReference type="PANTHER" id="PTHR35585:SF1">
    <property type="entry name" value="HHE DOMAIN PROTEIN (AFU_ORTHOLOGUE AFUA_4G00730)"/>
    <property type="match status" value="1"/>
</dbReference>
<feature type="domain" description="Hemerythrin-like" evidence="1">
    <location>
        <begin position="3"/>
        <end position="108"/>
    </location>
</feature>
<evidence type="ECO:0000313" key="2">
    <source>
        <dbReference type="EMBL" id="CAA9441593.1"/>
    </source>
</evidence>